<dbReference type="InterPro" id="IPR036291">
    <property type="entry name" value="NAD(P)-bd_dom_sf"/>
</dbReference>
<dbReference type="Pfam" id="PF00106">
    <property type="entry name" value="adh_short"/>
    <property type="match status" value="1"/>
</dbReference>
<dbReference type="Gene3D" id="3.40.50.720">
    <property type="entry name" value="NAD(P)-binding Rossmann-like Domain"/>
    <property type="match status" value="1"/>
</dbReference>
<proteinExistence type="predicted"/>
<dbReference type="InterPro" id="IPR002347">
    <property type="entry name" value="SDR_fam"/>
</dbReference>
<gene>
    <name evidence="2" type="ORF">HYFRA_00009053</name>
</gene>
<dbReference type="OrthoDB" id="542013at2759"/>
<dbReference type="AlphaFoldDB" id="A0A9N9PRV8"/>
<comment type="caution">
    <text evidence="2">The sequence shown here is derived from an EMBL/GenBank/DDBJ whole genome shotgun (WGS) entry which is preliminary data.</text>
</comment>
<keyword evidence="1" id="KW-0560">Oxidoreductase</keyword>
<dbReference type="PANTHER" id="PTHR43157">
    <property type="entry name" value="PHOSPHATIDYLINOSITOL-GLYCAN BIOSYNTHESIS CLASS F PROTEIN-RELATED"/>
    <property type="match status" value="1"/>
</dbReference>
<organism evidence="2 3">
    <name type="scientific">Hymenoscyphus fraxineus</name>
    <dbReference type="NCBI Taxonomy" id="746836"/>
    <lineage>
        <taxon>Eukaryota</taxon>
        <taxon>Fungi</taxon>
        <taxon>Dikarya</taxon>
        <taxon>Ascomycota</taxon>
        <taxon>Pezizomycotina</taxon>
        <taxon>Leotiomycetes</taxon>
        <taxon>Helotiales</taxon>
        <taxon>Helotiaceae</taxon>
        <taxon>Hymenoscyphus</taxon>
    </lineage>
</organism>
<reference evidence="2" key="1">
    <citation type="submission" date="2021-07" db="EMBL/GenBank/DDBJ databases">
        <authorList>
            <person name="Durling M."/>
        </authorList>
    </citation>
    <scope>NUCLEOTIDE SEQUENCE</scope>
</reference>
<protein>
    <submittedName>
        <fullName evidence="2">Uncharacterized protein</fullName>
    </submittedName>
</protein>
<name>A0A9N9PRV8_9HELO</name>
<sequence>MPEEILIEPRVGPFFRLFLHSQFFRTPRFPTQSFANQTIIVTGSNVGLGLEAARHFYRLKCAKLIIAVRTISKGQAAKEEILRTVRERADADVIEIWALDLSSTASTIAFSERVNNQLPRVDVLVENAGINNKTLAFSEDMEQTMQVNAINTFLLALLLLPKLVETARVVNSVPHLTIVTSEAHHLTKFPQINSPDIYESLNDEKSFNGQSSYEISKLIQILFLREFVSRTSAQMETSPLVVINMVNPGLCVSTLATRGETSAVMRAIGTIAYKIIGRTTEVGSRALVLGAAAGPTSHGEYMSDGENQAVESWIYSDMGKAVQQKVFEQTMKVLELRNPGIRHSVGL</sequence>
<dbReference type="PRINTS" id="PR00081">
    <property type="entry name" value="GDHRDH"/>
</dbReference>
<dbReference type="GO" id="GO:0016491">
    <property type="term" value="F:oxidoreductase activity"/>
    <property type="evidence" value="ECO:0007669"/>
    <property type="project" value="UniProtKB-KW"/>
</dbReference>
<dbReference type="EMBL" id="CAJVRL010000047">
    <property type="protein sequence ID" value="CAG8952808.1"/>
    <property type="molecule type" value="Genomic_DNA"/>
</dbReference>
<keyword evidence="3" id="KW-1185">Reference proteome</keyword>
<dbReference type="Proteomes" id="UP000696280">
    <property type="component" value="Unassembled WGS sequence"/>
</dbReference>
<evidence type="ECO:0000313" key="2">
    <source>
        <dbReference type="EMBL" id="CAG8952808.1"/>
    </source>
</evidence>
<accession>A0A9N9PRV8</accession>
<dbReference type="PANTHER" id="PTHR43157:SF31">
    <property type="entry name" value="PHOSPHATIDYLINOSITOL-GLYCAN BIOSYNTHESIS CLASS F PROTEIN"/>
    <property type="match status" value="1"/>
</dbReference>
<evidence type="ECO:0000256" key="1">
    <source>
        <dbReference type="ARBA" id="ARBA00023002"/>
    </source>
</evidence>
<evidence type="ECO:0000313" key="3">
    <source>
        <dbReference type="Proteomes" id="UP000696280"/>
    </source>
</evidence>
<dbReference type="SUPFAM" id="SSF51735">
    <property type="entry name" value="NAD(P)-binding Rossmann-fold domains"/>
    <property type="match status" value="1"/>
</dbReference>